<dbReference type="AlphaFoldDB" id="A0A2M3ZP73"/>
<sequence>MNALAALGCFSRPTYGWVAGPVLARESCSSASVVVRRLSPVPALPVSVRVSAPPESTEPNRTSSAEW</sequence>
<dbReference type="EMBL" id="GGFM01009590">
    <property type="protein sequence ID" value="MBW30341.1"/>
    <property type="molecule type" value="Transcribed_RNA"/>
</dbReference>
<protein>
    <submittedName>
        <fullName evidence="1">Putative secreted peptide</fullName>
    </submittedName>
</protein>
<name>A0A2M3ZP73_9DIPT</name>
<accession>A0A2M3ZP73</accession>
<reference evidence="1" key="1">
    <citation type="submission" date="2018-01" db="EMBL/GenBank/DDBJ databases">
        <title>An insight into the sialome of Amazonian anophelines.</title>
        <authorList>
            <person name="Ribeiro J.M."/>
            <person name="Scarpassa V."/>
            <person name="Calvo E."/>
        </authorList>
    </citation>
    <scope>NUCLEOTIDE SEQUENCE</scope>
    <source>
        <tissue evidence="1">Salivary glands</tissue>
    </source>
</reference>
<organism evidence="1">
    <name type="scientific">Anopheles braziliensis</name>
    <dbReference type="NCBI Taxonomy" id="58242"/>
    <lineage>
        <taxon>Eukaryota</taxon>
        <taxon>Metazoa</taxon>
        <taxon>Ecdysozoa</taxon>
        <taxon>Arthropoda</taxon>
        <taxon>Hexapoda</taxon>
        <taxon>Insecta</taxon>
        <taxon>Pterygota</taxon>
        <taxon>Neoptera</taxon>
        <taxon>Endopterygota</taxon>
        <taxon>Diptera</taxon>
        <taxon>Nematocera</taxon>
        <taxon>Culicoidea</taxon>
        <taxon>Culicidae</taxon>
        <taxon>Anophelinae</taxon>
        <taxon>Anopheles</taxon>
    </lineage>
</organism>
<proteinExistence type="predicted"/>
<evidence type="ECO:0000313" key="1">
    <source>
        <dbReference type="EMBL" id="MBW30341.1"/>
    </source>
</evidence>